<evidence type="ECO:0000313" key="2">
    <source>
        <dbReference type="Proteomes" id="UP000063063"/>
    </source>
</evidence>
<dbReference type="AlphaFoldDB" id="A0A088S0P3"/>
<protein>
    <submittedName>
        <fullName evidence="1">Uncharacterized protein</fullName>
    </submittedName>
</protein>
<reference evidence="1 2" key="1">
    <citation type="journal article" date="2015" name="Sci. Rep.">
        <title>The genome of Leishmania panamensis: insights into genomics of the L. (Viannia) subgenus.</title>
        <authorList>
            <person name="Llanes A."/>
            <person name="Restrepo C.M."/>
            <person name="Vecchio G.D."/>
            <person name="Anguizola F.J."/>
            <person name="Lleonart R."/>
        </authorList>
    </citation>
    <scope>NUCLEOTIDE SEQUENCE [LARGE SCALE GENOMIC DNA]</scope>
    <source>
        <strain evidence="1 2">MHOM/PA/94/PSC-1</strain>
    </source>
</reference>
<proteinExistence type="predicted"/>
<sequence length="509" mass="54536">MPAFTPSVPPLCPTPSSASSPAVLDDVKLQFVTEEVRRRFSAISMTDMLAVLSKLLTDSRICKCAEEQTGGAVKSDIHSFPLALQLKPTSASTHGGGKAISHLQQQASLSSSTANELNLRDKSTRSFEMNGVPMPNAPAASWLSQEWTTTVTSILENARQDRGPADVHCTVVDKVQLSINEWFANASAETAKSEGLHAAADPAACESPAWLATLTQVRRLAEDTCRSKYEAVYQRLCAEAEDEGDEGMTTPAYALRDDGSAVATSSLMTRQSVHRTATGPVGIPPFSLVIQCGRDGSGTEVTTPPLSIDLDARNSDTCSSTSERNSASFVVGCEWFQWVFLLQSPLACGSGPYPEPEDGGDVEAVAAEQQRWLQRHCAVQLLYPSKAGFSDGSDGSSGLRSAEAEYDLSEPRVVLSSLLGVAMRVWCRRHPHIVAQVRRLEEDTHPWRVHDGSLFWSAWPLRCPGAQGGCGPAAAGGSMPVPLLPGECFAHEPDAEDDDSVVDLLPAAR</sequence>
<dbReference type="VEuPathDB" id="TriTrypDB:LPMP_341980"/>
<dbReference type="VEuPathDB" id="TriTrypDB:LPAL13_340026000"/>
<keyword evidence="2" id="KW-1185">Reference proteome</keyword>
<dbReference type="EMBL" id="CP009403">
    <property type="protein sequence ID" value="AIO01824.1"/>
    <property type="molecule type" value="Genomic_DNA"/>
</dbReference>
<dbReference type="KEGG" id="lpan:LPMP_341980"/>
<dbReference type="Proteomes" id="UP000063063">
    <property type="component" value="Chromosome 34"/>
</dbReference>
<organism evidence="1 2">
    <name type="scientific">Leishmania panamensis</name>
    <dbReference type="NCBI Taxonomy" id="5679"/>
    <lineage>
        <taxon>Eukaryota</taxon>
        <taxon>Discoba</taxon>
        <taxon>Euglenozoa</taxon>
        <taxon>Kinetoplastea</taxon>
        <taxon>Metakinetoplastina</taxon>
        <taxon>Trypanosomatida</taxon>
        <taxon>Trypanosomatidae</taxon>
        <taxon>Leishmaniinae</taxon>
        <taxon>Leishmania</taxon>
        <taxon>Leishmania guyanensis species complex</taxon>
    </lineage>
</organism>
<gene>
    <name evidence="1" type="ORF">LPMP_341980</name>
</gene>
<name>A0A088S0P3_LEIPA</name>
<dbReference type="eggNOG" id="ENOG502SK8V">
    <property type="taxonomic scope" value="Eukaryota"/>
</dbReference>
<dbReference type="RefSeq" id="XP_010702624.1">
    <property type="nucleotide sequence ID" value="XM_010704322.1"/>
</dbReference>
<evidence type="ECO:0000313" key="1">
    <source>
        <dbReference type="EMBL" id="AIO01824.1"/>
    </source>
</evidence>
<dbReference type="GeneID" id="22578703"/>
<accession>A0A088S0P3</accession>
<dbReference type="OrthoDB" id="271863at2759"/>